<reference evidence="2 3" key="1">
    <citation type="journal article" date="2023" name="G3 (Bethesda)">
        <title>A chromosome-length genome assembly and annotation of blackberry (Rubus argutus, cv. 'Hillquist').</title>
        <authorList>
            <person name="Bruna T."/>
            <person name="Aryal R."/>
            <person name="Dudchenko O."/>
            <person name="Sargent D.J."/>
            <person name="Mead D."/>
            <person name="Buti M."/>
            <person name="Cavallini A."/>
            <person name="Hytonen T."/>
            <person name="Andres J."/>
            <person name="Pham M."/>
            <person name="Weisz D."/>
            <person name="Mascagni F."/>
            <person name="Usai G."/>
            <person name="Natali L."/>
            <person name="Bassil N."/>
            <person name="Fernandez G.E."/>
            <person name="Lomsadze A."/>
            <person name="Armour M."/>
            <person name="Olukolu B."/>
            <person name="Poorten T."/>
            <person name="Britton C."/>
            <person name="Davik J."/>
            <person name="Ashrafi H."/>
            <person name="Aiden E.L."/>
            <person name="Borodovsky M."/>
            <person name="Worthington M."/>
        </authorList>
    </citation>
    <scope>NUCLEOTIDE SEQUENCE [LARGE SCALE GENOMIC DNA]</scope>
    <source>
        <strain evidence="2">PI 553951</strain>
    </source>
</reference>
<proteinExistence type="predicted"/>
<organism evidence="2 3">
    <name type="scientific">Rubus argutus</name>
    <name type="common">Southern blackberry</name>
    <dbReference type="NCBI Taxonomy" id="59490"/>
    <lineage>
        <taxon>Eukaryota</taxon>
        <taxon>Viridiplantae</taxon>
        <taxon>Streptophyta</taxon>
        <taxon>Embryophyta</taxon>
        <taxon>Tracheophyta</taxon>
        <taxon>Spermatophyta</taxon>
        <taxon>Magnoliopsida</taxon>
        <taxon>eudicotyledons</taxon>
        <taxon>Gunneridae</taxon>
        <taxon>Pentapetalae</taxon>
        <taxon>rosids</taxon>
        <taxon>fabids</taxon>
        <taxon>Rosales</taxon>
        <taxon>Rosaceae</taxon>
        <taxon>Rosoideae</taxon>
        <taxon>Rosoideae incertae sedis</taxon>
        <taxon>Rubus</taxon>
    </lineage>
</organism>
<evidence type="ECO:0000256" key="1">
    <source>
        <dbReference type="SAM" id="MobiDB-lite"/>
    </source>
</evidence>
<comment type="caution">
    <text evidence="2">The sequence shown here is derived from an EMBL/GenBank/DDBJ whole genome shotgun (WGS) entry which is preliminary data.</text>
</comment>
<feature type="region of interest" description="Disordered" evidence="1">
    <location>
        <begin position="554"/>
        <end position="573"/>
    </location>
</feature>
<name>A0AAW1W2K5_RUBAR</name>
<dbReference type="Proteomes" id="UP001457282">
    <property type="component" value="Unassembled WGS sequence"/>
</dbReference>
<sequence length="750" mass="82598">MANRCDSGKGSVSRSDSKILGEKRISTGLGEEHELGPRKRIKMRDLESVCRAEGINKREPSGQFQLDDEEMSEVTEVPITSDLDASRAGKAVRSTFPIAVIPIPKPLDLNTDACIANNKVQNSSQQCSKSSEKTTSLRDEVTEVPITSDLDASQAGKAVRSTFPIGVNPIPKPLDLNTDACISKSTVHNGSQQCSQGSEKTTSPRDQITEVPKTSVLDASRAGKSVRSTIPVVVNPIPKPLDLNTDMCSAKNTVQNGSQQCSQNLEKTTVHRDHDQECHTNRVSAKGNALDINAKSVSSSENQDPFYPYKNLNYLKSRDVSECGSCTGPLEEKDPMTVWKEMKQNGFLSSSHGGISKPKQPVAIPMPKQQHGGIPMSKQHGSIPMSKQHGGIPMPKPRPKKNKSEEQKKKIERAKKEQVDRFAKIAAPSGLLNELNPGIINHVRNRKQVHSIIEALVRSERLEISRMENKQTIHQQSGTVENRLDLENTNESWRPNTFFEEMQAQGYTILMNKPSLVPVENSIEGDPTTKESFGGKSFASRSTLVSEEETLSLKLASSTKAPEEDSPLSSKEETTSYLSFKAATVASQWLELIQQDIQGRLSALQRSRKRVRNVITTDLPLLLSKEFSSDKDIDSSIMKSTVGELSSRACADMHRARWGPRFDQMDKALSEEEGQLESWLNQVREMQVHCNKGLQLINWSSGSQALGTSENDSRSHMMDNSEREVAVRAAAASIYATCNFILSANASPCC</sequence>
<dbReference type="PANTHER" id="PTHR33924:SF5">
    <property type="entry name" value="CATION-TRANSPORTING ATPASE"/>
    <property type="match status" value="1"/>
</dbReference>
<evidence type="ECO:0000313" key="2">
    <source>
        <dbReference type="EMBL" id="KAK9913859.1"/>
    </source>
</evidence>
<gene>
    <name evidence="2" type="ORF">M0R45_037665</name>
</gene>
<feature type="compositionally biased region" description="Basic and acidic residues" evidence="1">
    <location>
        <begin position="402"/>
        <end position="416"/>
    </location>
</feature>
<accession>A0AAW1W2K5</accession>
<dbReference type="EMBL" id="JBEDUW010000007">
    <property type="protein sequence ID" value="KAK9913859.1"/>
    <property type="molecule type" value="Genomic_DNA"/>
</dbReference>
<keyword evidence="3" id="KW-1185">Reference proteome</keyword>
<protein>
    <submittedName>
        <fullName evidence="2">Uncharacterized protein</fullName>
    </submittedName>
</protein>
<evidence type="ECO:0000313" key="3">
    <source>
        <dbReference type="Proteomes" id="UP001457282"/>
    </source>
</evidence>
<feature type="compositionally biased region" description="Basic and acidic residues" evidence="1">
    <location>
        <begin position="15"/>
        <end position="37"/>
    </location>
</feature>
<feature type="region of interest" description="Disordered" evidence="1">
    <location>
        <begin position="1"/>
        <end position="37"/>
    </location>
</feature>
<feature type="compositionally biased region" description="Polar residues" evidence="1">
    <location>
        <begin position="187"/>
        <end position="206"/>
    </location>
</feature>
<feature type="region of interest" description="Disordered" evidence="1">
    <location>
        <begin position="367"/>
        <end position="416"/>
    </location>
</feature>
<feature type="region of interest" description="Disordered" evidence="1">
    <location>
        <begin position="187"/>
        <end position="224"/>
    </location>
</feature>
<dbReference type="AlphaFoldDB" id="A0AAW1W2K5"/>
<dbReference type="PANTHER" id="PTHR33924">
    <property type="entry name" value="CATION-TRANSPORTING ATPASE"/>
    <property type="match status" value="1"/>
</dbReference>